<dbReference type="Proteomes" id="UP000799428">
    <property type="component" value="Unassembled WGS sequence"/>
</dbReference>
<keyword evidence="3" id="KW-1185">Reference proteome</keyword>
<organism evidence="2 3">
    <name type="scientific">Pleomassaria siparia CBS 279.74</name>
    <dbReference type="NCBI Taxonomy" id="1314801"/>
    <lineage>
        <taxon>Eukaryota</taxon>
        <taxon>Fungi</taxon>
        <taxon>Dikarya</taxon>
        <taxon>Ascomycota</taxon>
        <taxon>Pezizomycotina</taxon>
        <taxon>Dothideomycetes</taxon>
        <taxon>Pleosporomycetidae</taxon>
        <taxon>Pleosporales</taxon>
        <taxon>Pleomassariaceae</taxon>
        <taxon>Pleomassaria</taxon>
    </lineage>
</organism>
<dbReference type="AlphaFoldDB" id="A0A6G1JXF7"/>
<reference evidence="2" key="1">
    <citation type="journal article" date="2020" name="Stud. Mycol.">
        <title>101 Dothideomycetes genomes: a test case for predicting lifestyles and emergence of pathogens.</title>
        <authorList>
            <person name="Haridas S."/>
            <person name="Albert R."/>
            <person name="Binder M."/>
            <person name="Bloem J."/>
            <person name="Labutti K."/>
            <person name="Salamov A."/>
            <person name="Andreopoulos B."/>
            <person name="Baker S."/>
            <person name="Barry K."/>
            <person name="Bills G."/>
            <person name="Bluhm B."/>
            <person name="Cannon C."/>
            <person name="Castanera R."/>
            <person name="Culley D."/>
            <person name="Daum C."/>
            <person name="Ezra D."/>
            <person name="Gonzalez J."/>
            <person name="Henrissat B."/>
            <person name="Kuo A."/>
            <person name="Liang C."/>
            <person name="Lipzen A."/>
            <person name="Lutzoni F."/>
            <person name="Magnuson J."/>
            <person name="Mondo S."/>
            <person name="Nolan M."/>
            <person name="Ohm R."/>
            <person name="Pangilinan J."/>
            <person name="Park H.-J."/>
            <person name="Ramirez L."/>
            <person name="Alfaro M."/>
            <person name="Sun H."/>
            <person name="Tritt A."/>
            <person name="Yoshinaga Y."/>
            <person name="Zwiers L.-H."/>
            <person name="Turgeon B."/>
            <person name="Goodwin S."/>
            <person name="Spatafora J."/>
            <person name="Crous P."/>
            <person name="Grigoriev I."/>
        </authorList>
    </citation>
    <scope>NUCLEOTIDE SEQUENCE</scope>
    <source>
        <strain evidence="2">CBS 279.74</strain>
    </source>
</reference>
<sequence length="191" mass="21566">MTARVGSEVPDVITKKKFRGRRELWTTTGGESGERRLIYFQVRGALDERRRVPGPCQCSSSSQGVVIRSKQAIEWTTTQATTPCSFPSRVKHAGANPVNGRELTGGWSTATRCMISKEAICAVDRQQRGPGRPLDKGNAKYSNFYLVRLVRQPITPRRSRRPRRPRHPRHPRHPRDLGIVHFGRVDKADEG</sequence>
<feature type="compositionally biased region" description="Basic residues" evidence="1">
    <location>
        <begin position="157"/>
        <end position="173"/>
    </location>
</feature>
<dbReference type="EMBL" id="MU005780">
    <property type="protein sequence ID" value="KAF2704901.1"/>
    <property type="molecule type" value="Genomic_DNA"/>
</dbReference>
<name>A0A6G1JXF7_9PLEO</name>
<feature type="region of interest" description="Disordered" evidence="1">
    <location>
        <begin position="152"/>
        <end position="191"/>
    </location>
</feature>
<evidence type="ECO:0000313" key="2">
    <source>
        <dbReference type="EMBL" id="KAF2704901.1"/>
    </source>
</evidence>
<accession>A0A6G1JXF7</accession>
<gene>
    <name evidence="2" type="ORF">K504DRAFT_102352</name>
</gene>
<feature type="compositionally biased region" description="Basic and acidic residues" evidence="1">
    <location>
        <begin position="174"/>
        <end position="191"/>
    </location>
</feature>
<protein>
    <submittedName>
        <fullName evidence="2">Uncharacterized protein</fullName>
    </submittedName>
</protein>
<evidence type="ECO:0000313" key="3">
    <source>
        <dbReference type="Proteomes" id="UP000799428"/>
    </source>
</evidence>
<proteinExistence type="predicted"/>
<evidence type="ECO:0000256" key="1">
    <source>
        <dbReference type="SAM" id="MobiDB-lite"/>
    </source>
</evidence>